<comment type="similarity">
    <text evidence="2">Belongs to the MDM31/MDM32 family.</text>
</comment>
<dbReference type="InterPro" id="IPR012571">
    <property type="entry name" value="Mdm31/Mdm32"/>
</dbReference>
<evidence type="ECO:0000313" key="11">
    <source>
        <dbReference type="Proteomes" id="UP000045706"/>
    </source>
</evidence>
<evidence type="ECO:0000256" key="2">
    <source>
        <dbReference type="ARBA" id="ARBA00005687"/>
    </source>
</evidence>
<feature type="non-terminal residue" evidence="10">
    <location>
        <position position="332"/>
    </location>
</feature>
<dbReference type="GO" id="GO:0007005">
    <property type="term" value="P:mitochondrion organization"/>
    <property type="evidence" value="ECO:0007669"/>
    <property type="project" value="InterPro"/>
</dbReference>
<keyword evidence="8" id="KW-0472">Membrane</keyword>
<reference evidence="11" key="1">
    <citation type="submission" date="2015-05" db="EMBL/GenBank/DDBJ databases">
        <authorList>
            <person name="Fogelqvist Johan"/>
        </authorList>
    </citation>
    <scope>NUCLEOTIDE SEQUENCE [LARGE SCALE GENOMIC DNA]</scope>
</reference>
<protein>
    <submittedName>
        <fullName evidence="10">Uncharacterized protein</fullName>
    </submittedName>
</protein>
<keyword evidence="7" id="KW-0496">Mitochondrion</keyword>
<name>A0A0G4L720_VERLO</name>
<comment type="function">
    <text evidence="9">Involved in the organization of the mitochondrial membranes and the global structure of the mitochondria. Also required for mitochondrial distribution and mobility as well as for the maintenance of mitochondrial DNA nucleoids structures.</text>
</comment>
<dbReference type="PANTHER" id="PTHR31068">
    <property type="entry name" value="MITOCHONDRIAL DISTRIBUTION AND MORPHOLOGY PROTEIN 31"/>
    <property type="match status" value="1"/>
</dbReference>
<proteinExistence type="inferred from homology"/>
<evidence type="ECO:0000256" key="5">
    <source>
        <dbReference type="ARBA" id="ARBA00022946"/>
    </source>
</evidence>
<sequence length="332" mass="37957">MDLRIHMNDVKAAVPLFTNQMSYINQALVRPIVAYINAKKTYIPISCRIVKRASDFDGSWTVFDCGLMDDLSAETYEAFARDVENQQSRVRRFRKVGFWTLSLAHEHDAEATPEDDGNYTQFDVTIANVNVTLSFLKWWNGKGFLQDVEVKGVRGVVDRTSVHWSDEPVDPLSYRHEHQPGDFEIDSFKLEDVLVTIHQPGGFRPFSVSIFSAELPQLRKRWLFYDFLSATHMSGSYDGSLFTIHPRQVHGAMAGDNRDLVDSLGDENVWKKFSRLRIDGMKLDHLNRGVDGPFGWIYEGNVDIVADVMFPVDADEGITKVMSDFYDQLEEI</sequence>
<dbReference type="GO" id="GO:0000001">
    <property type="term" value="P:mitochondrion inheritance"/>
    <property type="evidence" value="ECO:0007669"/>
    <property type="project" value="InterPro"/>
</dbReference>
<keyword evidence="4" id="KW-0999">Mitochondrion inner membrane</keyword>
<comment type="subcellular location">
    <subcellularLocation>
        <location evidence="1">Mitochondrion inner membrane</location>
    </subcellularLocation>
</comment>
<organism evidence="10 11">
    <name type="scientific">Verticillium longisporum</name>
    <name type="common">Verticillium dahliae var. longisporum</name>
    <dbReference type="NCBI Taxonomy" id="100787"/>
    <lineage>
        <taxon>Eukaryota</taxon>
        <taxon>Fungi</taxon>
        <taxon>Dikarya</taxon>
        <taxon>Ascomycota</taxon>
        <taxon>Pezizomycotina</taxon>
        <taxon>Sordariomycetes</taxon>
        <taxon>Hypocreomycetidae</taxon>
        <taxon>Glomerellales</taxon>
        <taxon>Plectosphaerellaceae</taxon>
        <taxon>Verticillium</taxon>
    </lineage>
</organism>
<dbReference type="GO" id="GO:0005743">
    <property type="term" value="C:mitochondrial inner membrane"/>
    <property type="evidence" value="ECO:0007669"/>
    <property type="project" value="UniProtKB-SubCell"/>
</dbReference>
<keyword evidence="6" id="KW-1133">Transmembrane helix</keyword>
<dbReference type="Proteomes" id="UP000045706">
    <property type="component" value="Unassembled WGS sequence"/>
</dbReference>
<evidence type="ECO:0000256" key="7">
    <source>
        <dbReference type="ARBA" id="ARBA00023128"/>
    </source>
</evidence>
<dbReference type="Pfam" id="PF08118">
    <property type="entry name" value="MDM31_MDM32"/>
    <property type="match status" value="2"/>
</dbReference>
<evidence type="ECO:0000256" key="3">
    <source>
        <dbReference type="ARBA" id="ARBA00022692"/>
    </source>
</evidence>
<dbReference type="EMBL" id="CVQI01008313">
    <property type="protein sequence ID" value="CRK17788.1"/>
    <property type="molecule type" value="Genomic_DNA"/>
</dbReference>
<evidence type="ECO:0000313" key="10">
    <source>
        <dbReference type="EMBL" id="CRK17788.1"/>
    </source>
</evidence>
<dbReference type="AlphaFoldDB" id="A0A0G4L720"/>
<gene>
    <name evidence="10" type="ORF">BN1723_017576</name>
</gene>
<dbReference type="PANTHER" id="PTHR31068:SF0">
    <property type="entry name" value="MITOCHONDRIAL DISTRIBUTION AND MORPHOLOGY PROTEIN 31"/>
    <property type="match status" value="1"/>
</dbReference>
<evidence type="ECO:0000256" key="4">
    <source>
        <dbReference type="ARBA" id="ARBA00022792"/>
    </source>
</evidence>
<evidence type="ECO:0000256" key="9">
    <source>
        <dbReference type="ARBA" id="ARBA00025191"/>
    </source>
</evidence>
<accession>A0A0G4L720</accession>
<keyword evidence="5" id="KW-0809">Transit peptide</keyword>
<keyword evidence="3" id="KW-0812">Transmembrane</keyword>
<evidence type="ECO:0000256" key="1">
    <source>
        <dbReference type="ARBA" id="ARBA00004273"/>
    </source>
</evidence>
<evidence type="ECO:0000256" key="8">
    <source>
        <dbReference type="ARBA" id="ARBA00023136"/>
    </source>
</evidence>
<evidence type="ECO:0000256" key="6">
    <source>
        <dbReference type="ARBA" id="ARBA00022989"/>
    </source>
</evidence>